<dbReference type="Proteomes" id="UP001218218">
    <property type="component" value="Unassembled WGS sequence"/>
</dbReference>
<accession>A0AAD7AHA7</accession>
<sequence>MVHLTGGRSSGMPVLYIYGSGFSYASYIYIRLHLVRALHWSQAREHLQGTARVEECAHGPPHENHPGELQGHHTLRMARDGHHPIHHSARGAGRPRFRLGWCRSMHFKFRGSCSKLDCSMSLSMDVWIQTTTPVLHHPLPLQISTPPPFRWTSHLPLTPRNPRS</sequence>
<dbReference type="AlphaFoldDB" id="A0AAD7AHA7"/>
<evidence type="ECO:0000256" key="1">
    <source>
        <dbReference type="SAM" id="Phobius"/>
    </source>
</evidence>
<keyword evidence="1" id="KW-1133">Transmembrane helix</keyword>
<evidence type="ECO:0000313" key="2">
    <source>
        <dbReference type="EMBL" id="KAJ7357946.1"/>
    </source>
</evidence>
<protein>
    <submittedName>
        <fullName evidence="2">Uncharacterized protein</fullName>
    </submittedName>
</protein>
<feature type="transmembrane region" description="Helical" evidence="1">
    <location>
        <begin position="12"/>
        <end position="30"/>
    </location>
</feature>
<organism evidence="2 3">
    <name type="scientific">Mycena albidolilacea</name>
    <dbReference type="NCBI Taxonomy" id="1033008"/>
    <lineage>
        <taxon>Eukaryota</taxon>
        <taxon>Fungi</taxon>
        <taxon>Dikarya</taxon>
        <taxon>Basidiomycota</taxon>
        <taxon>Agaricomycotina</taxon>
        <taxon>Agaricomycetes</taxon>
        <taxon>Agaricomycetidae</taxon>
        <taxon>Agaricales</taxon>
        <taxon>Marasmiineae</taxon>
        <taxon>Mycenaceae</taxon>
        <taxon>Mycena</taxon>
    </lineage>
</organism>
<gene>
    <name evidence="2" type="ORF">DFH08DRAFT_1075283</name>
</gene>
<keyword evidence="1" id="KW-0472">Membrane</keyword>
<evidence type="ECO:0000313" key="3">
    <source>
        <dbReference type="Proteomes" id="UP001218218"/>
    </source>
</evidence>
<comment type="caution">
    <text evidence="2">The sequence shown here is derived from an EMBL/GenBank/DDBJ whole genome shotgun (WGS) entry which is preliminary data.</text>
</comment>
<reference evidence="2" key="1">
    <citation type="submission" date="2023-03" db="EMBL/GenBank/DDBJ databases">
        <title>Massive genome expansion in bonnet fungi (Mycena s.s.) driven by repeated elements and novel gene families across ecological guilds.</title>
        <authorList>
            <consortium name="Lawrence Berkeley National Laboratory"/>
            <person name="Harder C.B."/>
            <person name="Miyauchi S."/>
            <person name="Viragh M."/>
            <person name="Kuo A."/>
            <person name="Thoen E."/>
            <person name="Andreopoulos B."/>
            <person name="Lu D."/>
            <person name="Skrede I."/>
            <person name="Drula E."/>
            <person name="Henrissat B."/>
            <person name="Morin E."/>
            <person name="Kohler A."/>
            <person name="Barry K."/>
            <person name="LaButti K."/>
            <person name="Morin E."/>
            <person name="Salamov A."/>
            <person name="Lipzen A."/>
            <person name="Mereny Z."/>
            <person name="Hegedus B."/>
            <person name="Baldrian P."/>
            <person name="Stursova M."/>
            <person name="Weitz H."/>
            <person name="Taylor A."/>
            <person name="Grigoriev I.V."/>
            <person name="Nagy L.G."/>
            <person name="Martin F."/>
            <person name="Kauserud H."/>
        </authorList>
    </citation>
    <scope>NUCLEOTIDE SEQUENCE</scope>
    <source>
        <strain evidence="2">CBHHK002</strain>
    </source>
</reference>
<proteinExistence type="predicted"/>
<keyword evidence="1" id="KW-0812">Transmembrane</keyword>
<dbReference type="EMBL" id="JARIHO010000007">
    <property type="protein sequence ID" value="KAJ7357946.1"/>
    <property type="molecule type" value="Genomic_DNA"/>
</dbReference>
<keyword evidence="3" id="KW-1185">Reference proteome</keyword>
<name>A0AAD7AHA7_9AGAR</name>